<feature type="signal peptide" evidence="1">
    <location>
        <begin position="1"/>
        <end position="25"/>
    </location>
</feature>
<keyword evidence="1" id="KW-0732">Signal</keyword>
<evidence type="ECO:0000256" key="1">
    <source>
        <dbReference type="SAM" id="SignalP"/>
    </source>
</evidence>
<reference evidence="2" key="1">
    <citation type="submission" date="2005-01" db="EMBL/GenBank/DDBJ databases">
        <authorList>
            <person name="Han Z."/>
        </authorList>
    </citation>
    <scope>NUCLEOTIDE SEQUENCE</scope>
</reference>
<accession>Q5BQZ2</accession>
<evidence type="ECO:0000313" key="2">
    <source>
        <dbReference type="EMBL" id="AAX31044.1"/>
    </source>
</evidence>
<dbReference type="AlphaFoldDB" id="Q5BQZ2"/>
<proteinExistence type="evidence at transcript level"/>
<protein>
    <submittedName>
        <fullName evidence="2">SJCHGC09751 protein</fullName>
    </submittedName>
</protein>
<sequence>MNYSMSTIVLLILIVSLCCYVPVKSQLPSTYQLLDTDDEYLDPSGQYSSSTIQHKLHIPHYNYKDKFRWNKRVPPYITGGIRY</sequence>
<name>Q5BQZ2_SCHJA</name>
<dbReference type="EMBL" id="AY915823">
    <property type="protein sequence ID" value="AAX31044.1"/>
    <property type="molecule type" value="mRNA"/>
</dbReference>
<organism evidence="2">
    <name type="scientific">Schistosoma japonicum</name>
    <name type="common">Blood fluke</name>
    <dbReference type="NCBI Taxonomy" id="6182"/>
    <lineage>
        <taxon>Eukaryota</taxon>
        <taxon>Metazoa</taxon>
        <taxon>Spiralia</taxon>
        <taxon>Lophotrochozoa</taxon>
        <taxon>Platyhelminthes</taxon>
        <taxon>Trematoda</taxon>
        <taxon>Digenea</taxon>
        <taxon>Strigeidida</taxon>
        <taxon>Schistosomatoidea</taxon>
        <taxon>Schistosomatidae</taxon>
        <taxon>Schistosoma</taxon>
    </lineage>
</organism>
<reference evidence="2" key="2">
    <citation type="journal article" date="2006" name="PLoS Pathog.">
        <title>New perspectives on host-parasite interplay by comparative transcriptomic and proteomic analyses of Schistosoma japonicum.</title>
        <authorList>
            <person name="Liu F."/>
            <person name="Lu J."/>
            <person name="Hu W."/>
            <person name="Wang S.Y."/>
            <person name="Cui S.J."/>
            <person name="Chi M."/>
            <person name="Yan Q."/>
            <person name="Wang X.R."/>
            <person name="Song H.D."/>
            <person name="Xu X.N."/>
            <person name="Wang J.J."/>
            <person name="Zhang X.L."/>
            <person name="Zhang X."/>
            <person name="Wang Z.Q."/>
            <person name="Xue C.L."/>
            <person name="Brindley P.J."/>
            <person name="McManus D.P."/>
            <person name="Yang P.Y."/>
            <person name="Feng Z."/>
            <person name="Chen Z."/>
            <person name="Han Z.G."/>
        </authorList>
    </citation>
    <scope>NUCLEOTIDE SEQUENCE</scope>
</reference>
<feature type="chain" id="PRO_5004254028" evidence="1">
    <location>
        <begin position="26"/>
        <end position="83"/>
    </location>
</feature>